<proteinExistence type="predicted"/>
<comment type="caution">
    <text evidence="1">The sequence shown here is derived from an EMBL/GenBank/DDBJ whole genome shotgun (WGS) entry which is preliminary data.</text>
</comment>
<dbReference type="PANTHER" id="PTHR11941">
    <property type="entry name" value="ENOYL-COA HYDRATASE-RELATED"/>
    <property type="match status" value="1"/>
</dbReference>
<organism evidence="1 2">
    <name type="scientific">Candidatus Afipia apatlaquensis</name>
    <dbReference type="NCBI Taxonomy" id="2712852"/>
    <lineage>
        <taxon>Bacteria</taxon>
        <taxon>Pseudomonadati</taxon>
        <taxon>Pseudomonadota</taxon>
        <taxon>Alphaproteobacteria</taxon>
        <taxon>Hyphomicrobiales</taxon>
        <taxon>Nitrobacteraceae</taxon>
        <taxon>Afipia</taxon>
    </lineage>
</organism>
<dbReference type="InterPro" id="IPR029045">
    <property type="entry name" value="ClpP/crotonase-like_dom_sf"/>
</dbReference>
<dbReference type="CDD" id="cd06558">
    <property type="entry name" value="crotonase-like"/>
    <property type="match status" value="1"/>
</dbReference>
<dbReference type="Gene3D" id="3.90.226.10">
    <property type="entry name" value="2-enoyl-CoA Hydratase, Chain A, domain 1"/>
    <property type="match status" value="1"/>
</dbReference>
<dbReference type="Pfam" id="PF00378">
    <property type="entry name" value="ECH_1"/>
    <property type="match status" value="1"/>
</dbReference>
<dbReference type="EMBL" id="JAAMRR010000409">
    <property type="protein sequence ID" value="NGX95132.1"/>
    <property type="molecule type" value="Genomic_DNA"/>
</dbReference>
<dbReference type="AlphaFoldDB" id="A0A7C9VJL5"/>
<name>A0A7C9VJL5_9BRAD</name>
<evidence type="ECO:0000313" key="2">
    <source>
        <dbReference type="Proteomes" id="UP000480266"/>
    </source>
</evidence>
<dbReference type="InterPro" id="IPR001753">
    <property type="entry name" value="Enoyl-CoA_hydra/iso"/>
</dbReference>
<sequence>MRFEKQANVGVITIDNPPINLADNALFAAFETVLDEVEASDIRALLVQAAGDHFGCGVNVQTTFVGVDSKSARQMLGRGIRICTRLEALNIPVVCAVQGLCLAAALEIALRCDVIIAADDAQFAQVEQHIGAATYLGGAYLLAERCGPARAREICFTGDFYDAASFERWNIINRVVPRASLQAEAMAWAQKLANGTTKAHAVTKRLVRAFLDHGVRAADELLLDLGPPLFDSADFRAGVQAVVEHGSKNFRGKVAFRGA</sequence>
<dbReference type="GO" id="GO:0016853">
    <property type="term" value="F:isomerase activity"/>
    <property type="evidence" value="ECO:0007669"/>
    <property type="project" value="UniProtKB-KW"/>
</dbReference>
<dbReference type="GO" id="GO:0006635">
    <property type="term" value="P:fatty acid beta-oxidation"/>
    <property type="evidence" value="ECO:0007669"/>
    <property type="project" value="TreeGrafter"/>
</dbReference>
<dbReference type="PANTHER" id="PTHR11941:SF54">
    <property type="entry name" value="ENOYL-COA HYDRATASE, MITOCHONDRIAL"/>
    <property type="match status" value="1"/>
</dbReference>
<keyword evidence="2" id="KW-1185">Reference proteome</keyword>
<evidence type="ECO:0000313" key="1">
    <source>
        <dbReference type="EMBL" id="NGX95132.1"/>
    </source>
</evidence>
<protein>
    <submittedName>
        <fullName evidence="1">Enoyl-CoA hydratase/isomerase family protein</fullName>
    </submittedName>
</protein>
<dbReference type="Proteomes" id="UP000480266">
    <property type="component" value="Unassembled WGS sequence"/>
</dbReference>
<dbReference type="SUPFAM" id="SSF52096">
    <property type="entry name" value="ClpP/crotonase"/>
    <property type="match status" value="1"/>
</dbReference>
<accession>A0A7C9VJL5</accession>
<gene>
    <name evidence="1" type="ORF">G4V63_07860</name>
</gene>
<reference evidence="1" key="1">
    <citation type="submission" date="2020-02" db="EMBL/GenBank/DDBJ databases">
        <title>Draft genome sequence of Candidatus Afipia apatlaquensis IBT-C3, a potential strain for decolorization of textile dyes.</title>
        <authorList>
            <person name="Sanchez-Reyes A."/>
            <person name="Breton-Deval L."/>
            <person name="Mangelson H."/>
            <person name="Sanchez-Flores A."/>
        </authorList>
    </citation>
    <scope>NUCLEOTIDE SEQUENCE [LARGE SCALE GENOMIC DNA]</scope>
    <source>
        <strain evidence="1">IBT-C3</strain>
    </source>
</reference>